<dbReference type="EMBL" id="JARIHO010000088">
    <property type="protein sequence ID" value="KAJ7307626.1"/>
    <property type="molecule type" value="Genomic_DNA"/>
</dbReference>
<comment type="caution">
    <text evidence="1">The sequence shown here is derived from an EMBL/GenBank/DDBJ whole genome shotgun (WGS) entry which is preliminary data.</text>
</comment>
<sequence>MQMKPAGFFRDSIRHILLRSSTVFSDGDTYELLGLCPKLVALLIVGSLAKPALLPIFQLMPQIRKWGDCLQDLFGSYRAINLSRPFFRAVFREDDTQMYGELAALPDCTHLCLNGNVAVEALIQILKKGPFLRVLVNFWHVGDTTRAPATLPFADVRFVVLIHRNYWSDWEEGARGEKDFWATADAFVERKRRGDSDRVMLFAGTPDDNSVNALTKLWCGPQSSRVRRNTEAG</sequence>
<accession>A0AAD7EAH9</accession>
<reference evidence="1" key="1">
    <citation type="submission" date="2023-03" db="EMBL/GenBank/DDBJ databases">
        <title>Massive genome expansion in bonnet fungi (Mycena s.s.) driven by repeated elements and novel gene families across ecological guilds.</title>
        <authorList>
            <consortium name="Lawrence Berkeley National Laboratory"/>
            <person name="Harder C.B."/>
            <person name="Miyauchi S."/>
            <person name="Viragh M."/>
            <person name="Kuo A."/>
            <person name="Thoen E."/>
            <person name="Andreopoulos B."/>
            <person name="Lu D."/>
            <person name="Skrede I."/>
            <person name="Drula E."/>
            <person name="Henrissat B."/>
            <person name="Morin E."/>
            <person name="Kohler A."/>
            <person name="Barry K."/>
            <person name="LaButti K."/>
            <person name="Morin E."/>
            <person name="Salamov A."/>
            <person name="Lipzen A."/>
            <person name="Mereny Z."/>
            <person name="Hegedus B."/>
            <person name="Baldrian P."/>
            <person name="Stursova M."/>
            <person name="Weitz H."/>
            <person name="Taylor A."/>
            <person name="Grigoriev I.V."/>
            <person name="Nagy L.G."/>
            <person name="Martin F."/>
            <person name="Kauserud H."/>
        </authorList>
    </citation>
    <scope>NUCLEOTIDE SEQUENCE</scope>
    <source>
        <strain evidence="1">CBHHK002</strain>
    </source>
</reference>
<evidence type="ECO:0000313" key="1">
    <source>
        <dbReference type="EMBL" id="KAJ7307626.1"/>
    </source>
</evidence>
<dbReference type="AlphaFoldDB" id="A0AAD7EAH9"/>
<organism evidence="1 2">
    <name type="scientific">Mycena albidolilacea</name>
    <dbReference type="NCBI Taxonomy" id="1033008"/>
    <lineage>
        <taxon>Eukaryota</taxon>
        <taxon>Fungi</taxon>
        <taxon>Dikarya</taxon>
        <taxon>Basidiomycota</taxon>
        <taxon>Agaricomycotina</taxon>
        <taxon>Agaricomycetes</taxon>
        <taxon>Agaricomycetidae</taxon>
        <taxon>Agaricales</taxon>
        <taxon>Marasmiineae</taxon>
        <taxon>Mycenaceae</taxon>
        <taxon>Mycena</taxon>
    </lineage>
</organism>
<dbReference type="Proteomes" id="UP001218218">
    <property type="component" value="Unassembled WGS sequence"/>
</dbReference>
<name>A0AAD7EAH9_9AGAR</name>
<proteinExistence type="predicted"/>
<keyword evidence="2" id="KW-1185">Reference proteome</keyword>
<evidence type="ECO:0000313" key="2">
    <source>
        <dbReference type="Proteomes" id="UP001218218"/>
    </source>
</evidence>
<gene>
    <name evidence="1" type="ORF">DFH08DRAFT_824157</name>
</gene>
<protein>
    <submittedName>
        <fullName evidence="1">Uncharacterized protein</fullName>
    </submittedName>
</protein>